<reference evidence="1 2" key="1">
    <citation type="submission" date="2015-05" db="EMBL/GenBank/DDBJ databases">
        <title>A genomic and transcriptomic approach to investigate the blue pigment phenotype in Pseudomonas fluorescens.</title>
        <authorList>
            <person name="Andreani N.A."/>
            <person name="Cardazzo B."/>
        </authorList>
    </citation>
    <scope>NUCLEOTIDE SEQUENCE [LARGE SCALE GENOMIC DNA]</scope>
    <source>
        <strain evidence="1 2">Ps_22</strain>
    </source>
</reference>
<comment type="caution">
    <text evidence="1">The sequence shown here is derived from an EMBL/GenBank/DDBJ whole genome shotgun (WGS) entry which is preliminary data.</text>
</comment>
<evidence type="ECO:0000313" key="2">
    <source>
        <dbReference type="Proteomes" id="UP000061348"/>
    </source>
</evidence>
<evidence type="ECO:0000313" key="1">
    <source>
        <dbReference type="EMBL" id="KWV85977.1"/>
    </source>
</evidence>
<dbReference type="Proteomes" id="UP000061348">
    <property type="component" value="Unassembled WGS sequence"/>
</dbReference>
<name>A0A125QHY7_PSEFL</name>
<protein>
    <submittedName>
        <fullName evidence="1">Uncharacterized protein</fullName>
    </submittedName>
</protein>
<gene>
    <name evidence="1" type="ORF">PFLmoz3_04384</name>
</gene>
<accession>A0A125QHY7</accession>
<sequence>MLGPCRAQIRFQPGDHRLIGRIQRLDVSLGNSGIKGDFVLLVAATVADFKNAAGANGPMQWRAYRAAVLCNGLQHHGRVADRHELCAFEQVHQGQPALGFALSDRATGFFGGNWRDQCDVFPNLEHLIHAKCRPT</sequence>
<proteinExistence type="predicted"/>
<dbReference type="AlphaFoldDB" id="A0A125QHY7"/>
<dbReference type="EMBL" id="LCYA01000110">
    <property type="protein sequence ID" value="KWV85977.1"/>
    <property type="molecule type" value="Genomic_DNA"/>
</dbReference>
<organism evidence="1 2">
    <name type="scientific">Pseudomonas fluorescens</name>
    <dbReference type="NCBI Taxonomy" id="294"/>
    <lineage>
        <taxon>Bacteria</taxon>
        <taxon>Pseudomonadati</taxon>
        <taxon>Pseudomonadota</taxon>
        <taxon>Gammaproteobacteria</taxon>
        <taxon>Pseudomonadales</taxon>
        <taxon>Pseudomonadaceae</taxon>
        <taxon>Pseudomonas</taxon>
    </lineage>
</organism>